<dbReference type="AlphaFoldDB" id="A0A3L6Q143"/>
<dbReference type="OrthoDB" id="688209at2759"/>
<sequence length="307" mass="34390">MSSHDTGVLSFSSKKSSSSSFVVALLERSGPVVVAEHDVYLFRSGSDKWEVFKKVYVHGANDGSDLLWWSTDAVVPYRRRFLMWVDYYRGMIVADMSSESSGKKLPAPPKLCYVPLPVDTLPVHPSGDCGRGCPEASRCVCATRPGIKFVSVDHQETSSFGLGRMRTWTSTFRITTWSFCDDDYTWRKEATMDPDELWAALDDSEHRFPHVPQDFPVVNMENPDAVCFLLDKSRHTRCGSEPTWMIEVDMKKKVLLGRTVYPGGSGSPEDQGAIKTAIGGAHQHQTFVSTEIPRYMCGGKACKKRRQ</sequence>
<evidence type="ECO:0000313" key="3">
    <source>
        <dbReference type="Proteomes" id="UP000275267"/>
    </source>
</evidence>
<dbReference type="PANTHER" id="PTHR33074:SF75">
    <property type="entry name" value="OS01G0189800 PROTEIN"/>
    <property type="match status" value="1"/>
</dbReference>
<dbReference type="Pfam" id="PF07762">
    <property type="entry name" value="DUF1618"/>
    <property type="match status" value="1"/>
</dbReference>
<feature type="domain" description="DUF1618" evidence="1">
    <location>
        <begin position="84"/>
        <end position="227"/>
    </location>
</feature>
<dbReference type="InterPro" id="IPR011676">
    <property type="entry name" value="DUF1618"/>
</dbReference>
<organism evidence="2 3">
    <name type="scientific">Panicum miliaceum</name>
    <name type="common">Proso millet</name>
    <name type="synonym">Broomcorn millet</name>
    <dbReference type="NCBI Taxonomy" id="4540"/>
    <lineage>
        <taxon>Eukaryota</taxon>
        <taxon>Viridiplantae</taxon>
        <taxon>Streptophyta</taxon>
        <taxon>Embryophyta</taxon>
        <taxon>Tracheophyta</taxon>
        <taxon>Spermatophyta</taxon>
        <taxon>Magnoliopsida</taxon>
        <taxon>Liliopsida</taxon>
        <taxon>Poales</taxon>
        <taxon>Poaceae</taxon>
        <taxon>PACMAD clade</taxon>
        <taxon>Panicoideae</taxon>
        <taxon>Panicodae</taxon>
        <taxon>Paniceae</taxon>
        <taxon>Panicinae</taxon>
        <taxon>Panicum</taxon>
        <taxon>Panicum sect. Panicum</taxon>
    </lineage>
</organism>
<reference evidence="3" key="1">
    <citation type="journal article" date="2019" name="Nat. Commun.">
        <title>The genome of broomcorn millet.</title>
        <authorList>
            <person name="Zou C."/>
            <person name="Miki D."/>
            <person name="Li D."/>
            <person name="Tang Q."/>
            <person name="Xiao L."/>
            <person name="Rajput S."/>
            <person name="Deng P."/>
            <person name="Jia W."/>
            <person name="Huang R."/>
            <person name="Zhang M."/>
            <person name="Sun Y."/>
            <person name="Hu J."/>
            <person name="Fu X."/>
            <person name="Schnable P.S."/>
            <person name="Li F."/>
            <person name="Zhang H."/>
            <person name="Feng B."/>
            <person name="Zhu X."/>
            <person name="Liu R."/>
            <person name="Schnable J.C."/>
            <person name="Zhu J.-K."/>
            <person name="Zhang H."/>
        </authorList>
    </citation>
    <scope>NUCLEOTIDE SEQUENCE [LARGE SCALE GENOMIC DNA]</scope>
</reference>
<dbReference type="PANTHER" id="PTHR33074">
    <property type="entry name" value="EXPRESSED PROTEIN-RELATED"/>
    <property type="match status" value="1"/>
</dbReference>
<dbReference type="EMBL" id="PQIB02000014">
    <property type="protein sequence ID" value="RLM69677.1"/>
    <property type="molecule type" value="Genomic_DNA"/>
</dbReference>
<gene>
    <name evidence="2" type="ORF">C2845_PM17G03860</name>
</gene>
<accession>A0A3L6Q143</accession>
<evidence type="ECO:0000313" key="2">
    <source>
        <dbReference type="EMBL" id="RLM69677.1"/>
    </source>
</evidence>
<comment type="caution">
    <text evidence="2">The sequence shown here is derived from an EMBL/GenBank/DDBJ whole genome shotgun (WGS) entry which is preliminary data.</text>
</comment>
<evidence type="ECO:0000259" key="1">
    <source>
        <dbReference type="Pfam" id="PF07762"/>
    </source>
</evidence>
<dbReference type="STRING" id="4540.A0A3L6Q143"/>
<proteinExistence type="predicted"/>
<keyword evidence="3" id="KW-1185">Reference proteome</keyword>
<protein>
    <recommendedName>
        <fullName evidence="1">DUF1618 domain-containing protein</fullName>
    </recommendedName>
</protein>
<dbReference type="Proteomes" id="UP000275267">
    <property type="component" value="Unassembled WGS sequence"/>
</dbReference>
<name>A0A3L6Q143_PANMI</name>